<name>A0A9N9C420_9GLOM</name>
<dbReference type="Pfam" id="PF00679">
    <property type="entry name" value="EFG_C"/>
    <property type="match status" value="1"/>
</dbReference>
<dbReference type="GO" id="GO:0006412">
    <property type="term" value="P:translation"/>
    <property type="evidence" value="ECO:0007669"/>
    <property type="project" value="UniProtKB-KW"/>
</dbReference>
<dbReference type="CDD" id="cd03713">
    <property type="entry name" value="EFG_mtEFG_C"/>
    <property type="match status" value="1"/>
</dbReference>
<dbReference type="InterPro" id="IPR005517">
    <property type="entry name" value="Transl_elong_EFG/EF2_IV"/>
</dbReference>
<evidence type="ECO:0000313" key="8">
    <source>
        <dbReference type="Proteomes" id="UP000789508"/>
    </source>
</evidence>
<feature type="domain" description="Elongation factor EFG" evidence="5">
    <location>
        <begin position="436"/>
        <end position="523"/>
    </location>
</feature>
<dbReference type="InterPro" id="IPR020568">
    <property type="entry name" value="Ribosomal_Su5_D2-typ_SF"/>
</dbReference>
<dbReference type="InterPro" id="IPR009000">
    <property type="entry name" value="Transl_B-barrel_sf"/>
</dbReference>
<evidence type="ECO:0000256" key="3">
    <source>
        <dbReference type="ARBA" id="ARBA00023134"/>
    </source>
</evidence>
<dbReference type="InterPro" id="IPR014721">
    <property type="entry name" value="Ribsml_uS5_D2-typ_fold_subgr"/>
</dbReference>
<dbReference type="Gene3D" id="3.30.70.870">
    <property type="entry name" value="Elongation Factor G (Translational Gtpase), domain 3"/>
    <property type="match status" value="1"/>
</dbReference>
<evidence type="ECO:0000259" key="5">
    <source>
        <dbReference type="SMART" id="SM00838"/>
    </source>
</evidence>
<accession>A0A9N9C420</accession>
<dbReference type="InterPro" id="IPR000640">
    <property type="entry name" value="EFG_V-like"/>
</dbReference>
<feature type="domain" description="Translation elongation factor EFG/EF2" evidence="6">
    <location>
        <begin position="302"/>
        <end position="430"/>
    </location>
</feature>
<reference evidence="7" key="1">
    <citation type="submission" date="2021-06" db="EMBL/GenBank/DDBJ databases">
        <authorList>
            <person name="Kallberg Y."/>
            <person name="Tangrot J."/>
            <person name="Rosling A."/>
        </authorList>
    </citation>
    <scope>NUCLEOTIDE SEQUENCE</scope>
    <source>
        <strain evidence="7">FL130A</strain>
    </source>
</reference>
<protein>
    <submittedName>
        <fullName evidence="7">13120_t:CDS:1</fullName>
    </submittedName>
</protein>
<organism evidence="7 8">
    <name type="scientific">Ambispora leptoticha</name>
    <dbReference type="NCBI Taxonomy" id="144679"/>
    <lineage>
        <taxon>Eukaryota</taxon>
        <taxon>Fungi</taxon>
        <taxon>Fungi incertae sedis</taxon>
        <taxon>Mucoromycota</taxon>
        <taxon>Glomeromycotina</taxon>
        <taxon>Glomeromycetes</taxon>
        <taxon>Archaeosporales</taxon>
        <taxon>Ambisporaceae</taxon>
        <taxon>Ambispora</taxon>
    </lineage>
</organism>
<feature type="compositionally biased region" description="Low complexity" evidence="4">
    <location>
        <begin position="659"/>
        <end position="678"/>
    </location>
</feature>
<dbReference type="AlphaFoldDB" id="A0A9N9C420"/>
<sequence>MDGVDNEEKFDESLKSIREKLGAVPLAIQFPIGAGSELKGVVDLVEQKAHYFKLGEKDENYQTKEIPPSLLEKTRKFRQELIEKIVEQDETLALKYLEGEELQVGEIKKLLRQATLTGKYFPTLCGSAYKHVGVKLVLDAVVDYLPSPLDIKEIPVYSPRDKNKEELINCNSPLSCLTLAFKIIVDEYNNKLTFFRVYAGKVSANSYIYNVNRDKKERISQLFRMHADKREKIKEVGAGDIGAAIAIDFAEPVISQAIEPKNKEDKEGRQMIIAGMGELHLEILVERLRSEFKVELEKKQQKVSYRETIKEEFEVNEKGEKGFKKTVIEYTHKKQTGGAGQFAKIKLEFRPNPGGGFKFVNSLKGEKVGKGNCFVSAIKKGLRAAFSEGTLLGYPVVDVEVTLTDGGYHPVDSSDLAFETAGRDAFLKNSDQFKLTLLEPIMQTEVVVPKDYMGDILANLTSRRAIIETTEVREDGSYICGKAPLREILNYSTTLREITKGRGDCSTHLSHYQEIEKVELPTLKMLPEAIAVLENNVALNRHRIKEIVLEHHKRRRNYPVNVNDLLIRLEQQKNIKKDKSQQDKIMTFLCQEDPEGYNMVYRFYRFYDKLEELGAKGSSSEEEQKETFKKLAGTIPHFFEDLIKTVEEGKKKWENYENSVNLSRPPSNSSSPPSSLPSQTQVNNRINQLEVEIGQIQQEIGKLGTSGDGDENKFKKKELEQALAALKAELENLRKGQKLFPQPAQDQSKNE</sequence>
<dbReference type="Gene3D" id="2.40.30.10">
    <property type="entry name" value="Translation factors"/>
    <property type="match status" value="1"/>
</dbReference>
<dbReference type="Gene3D" id="3.40.50.300">
    <property type="entry name" value="P-loop containing nucleotide triphosphate hydrolases"/>
    <property type="match status" value="1"/>
</dbReference>
<keyword evidence="3" id="KW-0342">GTP-binding</keyword>
<dbReference type="Proteomes" id="UP000789508">
    <property type="component" value="Unassembled WGS sequence"/>
</dbReference>
<proteinExistence type="predicted"/>
<dbReference type="InterPro" id="IPR035649">
    <property type="entry name" value="EFG_V"/>
</dbReference>
<evidence type="ECO:0000259" key="6">
    <source>
        <dbReference type="SMART" id="SM00889"/>
    </source>
</evidence>
<evidence type="ECO:0000256" key="4">
    <source>
        <dbReference type="SAM" id="MobiDB-lite"/>
    </source>
</evidence>
<dbReference type="Gene3D" id="3.30.70.240">
    <property type="match status" value="1"/>
</dbReference>
<keyword evidence="1" id="KW-0547">Nucleotide-binding</keyword>
<gene>
    <name evidence="7" type="ORF">ALEPTO_LOCUS7659</name>
</gene>
<dbReference type="CDD" id="cd04088">
    <property type="entry name" value="EFG_mtEFG_II"/>
    <property type="match status" value="1"/>
</dbReference>
<dbReference type="InterPro" id="IPR035647">
    <property type="entry name" value="EFG_III/V"/>
</dbReference>
<evidence type="ECO:0000256" key="1">
    <source>
        <dbReference type="ARBA" id="ARBA00022741"/>
    </source>
</evidence>
<dbReference type="SUPFAM" id="SSF54980">
    <property type="entry name" value="EF-G C-terminal domain-like"/>
    <property type="match status" value="2"/>
</dbReference>
<dbReference type="InterPro" id="IPR004161">
    <property type="entry name" value="EFTu-like_2"/>
</dbReference>
<feature type="region of interest" description="Disordered" evidence="4">
    <location>
        <begin position="659"/>
        <end position="681"/>
    </location>
</feature>
<dbReference type="Pfam" id="PF14492">
    <property type="entry name" value="EFG_III"/>
    <property type="match status" value="1"/>
</dbReference>
<dbReference type="OrthoDB" id="198619at2759"/>
<dbReference type="SUPFAM" id="SSF52540">
    <property type="entry name" value="P-loop containing nucleoside triphosphate hydrolases"/>
    <property type="match status" value="1"/>
</dbReference>
<comment type="caution">
    <text evidence="7">The sequence shown here is derived from an EMBL/GenBank/DDBJ whole genome shotgun (WGS) entry which is preliminary data.</text>
</comment>
<dbReference type="Gene3D" id="3.30.230.10">
    <property type="match status" value="1"/>
</dbReference>
<dbReference type="GO" id="GO:0005525">
    <property type="term" value="F:GTP binding"/>
    <property type="evidence" value="ECO:0007669"/>
    <property type="project" value="UniProtKB-KW"/>
</dbReference>
<dbReference type="InterPro" id="IPR027417">
    <property type="entry name" value="P-loop_NTPase"/>
</dbReference>
<evidence type="ECO:0000313" key="7">
    <source>
        <dbReference type="EMBL" id="CAG8590017.1"/>
    </source>
</evidence>
<dbReference type="FunFam" id="3.30.70.240:FF:000001">
    <property type="entry name" value="Elongation factor G"/>
    <property type="match status" value="1"/>
</dbReference>
<dbReference type="InterPro" id="IPR041095">
    <property type="entry name" value="EFG_II"/>
</dbReference>
<dbReference type="SUPFAM" id="SSF50447">
    <property type="entry name" value="Translation proteins"/>
    <property type="match status" value="1"/>
</dbReference>
<dbReference type="Pfam" id="PF03764">
    <property type="entry name" value="EFG_IV"/>
    <property type="match status" value="1"/>
</dbReference>
<dbReference type="PANTHER" id="PTHR43261">
    <property type="entry name" value="TRANSLATION ELONGATION FACTOR G-RELATED"/>
    <property type="match status" value="1"/>
</dbReference>
<dbReference type="SMART" id="SM00838">
    <property type="entry name" value="EFG_C"/>
    <property type="match status" value="1"/>
</dbReference>
<dbReference type="EMBL" id="CAJVPS010003497">
    <property type="protein sequence ID" value="CAG8590017.1"/>
    <property type="molecule type" value="Genomic_DNA"/>
</dbReference>
<feature type="non-terminal residue" evidence="7">
    <location>
        <position position="751"/>
    </location>
</feature>
<dbReference type="GO" id="GO:0032790">
    <property type="term" value="P:ribosome disassembly"/>
    <property type="evidence" value="ECO:0007669"/>
    <property type="project" value="TreeGrafter"/>
</dbReference>
<dbReference type="Pfam" id="PF03144">
    <property type="entry name" value="GTP_EFTU_D2"/>
    <property type="match status" value="1"/>
</dbReference>
<keyword evidence="8" id="KW-1185">Reference proteome</keyword>
<dbReference type="PANTHER" id="PTHR43261:SF1">
    <property type="entry name" value="RIBOSOME-RELEASING FACTOR 2, MITOCHONDRIAL"/>
    <property type="match status" value="1"/>
</dbReference>
<dbReference type="SUPFAM" id="SSF54211">
    <property type="entry name" value="Ribosomal protein S5 domain 2-like"/>
    <property type="match status" value="1"/>
</dbReference>
<dbReference type="SMART" id="SM00889">
    <property type="entry name" value="EFG_IV"/>
    <property type="match status" value="1"/>
</dbReference>
<keyword evidence="2" id="KW-0648">Protein biosynthesis</keyword>
<evidence type="ECO:0000256" key="2">
    <source>
        <dbReference type="ARBA" id="ARBA00022917"/>
    </source>
</evidence>